<proteinExistence type="predicted"/>
<accession>A0ABD2QIG1</accession>
<dbReference type="AlphaFoldDB" id="A0ABD2QIG1"/>
<dbReference type="PANTHER" id="PTHR34649">
    <property type="entry name" value="CILIA- AND FLAGELLA-ASSOCIATED PROTEIN 99"/>
    <property type="match status" value="1"/>
</dbReference>
<feature type="coiled-coil region" evidence="1">
    <location>
        <begin position="288"/>
        <end position="336"/>
    </location>
</feature>
<evidence type="ECO:0000313" key="3">
    <source>
        <dbReference type="EMBL" id="KAL3319294.1"/>
    </source>
</evidence>
<sequence>MWIEIYDELFVDSEIVSPLVKISNQVNQLLSQDLLNLYKEKPLVKSLTTTVVEEFNLKKPKARTLLVQLPPEQKTFSHPIPKSNYEQPIEFSKLNKCHNQNILAGEKLKKLSDQLRPQCAAATEKQKTRVAEEEEPERKKHKSKKVEWSKKQSPAVQVQVNTSFLVRENQLYDKRERDLINEYLQLEMGCFNDFEYKEWTKKCEEMDQMEAKRRMKKLALEAELSHAKAIEAKEQVKEMNKKKAQSLLRQKQRIQADFEIRRKDEQEKVNKLVAKVIASHAKAAKAVNKVEKEKRRNAEEILKESRELQQKKQEKEQQLMKQRKELIAQIRAMEAAVYASANERTSTDLVSKPEHGLLSEMSLLELKERLLDLRNQQEVDRQEKRMRIVSEKADKQQKAREMMERISRHRAARTVAAAKTIFLKKNEEQELALEDDQELNRLRNLLKDKKKPNRNGLSS</sequence>
<gene>
    <name evidence="3" type="ORF">Ciccas_002039</name>
</gene>
<dbReference type="Proteomes" id="UP001626550">
    <property type="component" value="Unassembled WGS sequence"/>
</dbReference>
<comment type="caution">
    <text evidence="3">The sequence shown here is derived from an EMBL/GenBank/DDBJ whole genome shotgun (WGS) entry which is preliminary data.</text>
</comment>
<name>A0ABD2QIG1_9PLAT</name>
<evidence type="ECO:0000313" key="4">
    <source>
        <dbReference type="Proteomes" id="UP001626550"/>
    </source>
</evidence>
<organism evidence="3 4">
    <name type="scientific">Cichlidogyrus casuarinus</name>
    <dbReference type="NCBI Taxonomy" id="1844966"/>
    <lineage>
        <taxon>Eukaryota</taxon>
        <taxon>Metazoa</taxon>
        <taxon>Spiralia</taxon>
        <taxon>Lophotrochozoa</taxon>
        <taxon>Platyhelminthes</taxon>
        <taxon>Monogenea</taxon>
        <taxon>Monopisthocotylea</taxon>
        <taxon>Dactylogyridea</taxon>
        <taxon>Ancyrocephalidae</taxon>
        <taxon>Cichlidogyrus</taxon>
    </lineage>
</organism>
<dbReference type="EMBL" id="JBJKFK010000149">
    <property type="protein sequence ID" value="KAL3319294.1"/>
    <property type="molecule type" value="Genomic_DNA"/>
</dbReference>
<evidence type="ECO:0000256" key="1">
    <source>
        <dbReference type="SAM" id="Coils"/>
    </source>
</evidence>
<feature type="region of interest" description="Disordered" evidence="2">
    <location>
        <begin position="122"/>
        <end position="150"/>
    </location>
</feature>
<dbReference type="PANTHER" id="PTHR34649:SF1">
    <property type="entry name" value="CILIA- AND FLAGELLA-ASSOCIATED PROTEIN 99"/>
    <property type="match status" value="1"/>
</dbReference>
<evidence type="ECO:0000256" key="2">
    <source>
        <dbReference type="SAM" id="MobiDB-lite"/>
    </source>
</evidence>
<reference evidence="3 4" key="1">
    <citation type="submission" date="2024-11" db="EMBL/GenBank/DDBJ databases">
        <title>Adaptive evolution of stress response genes in parasites aligns with host niche diversity.</title>
        <authorList>
            <person name="Hahn C."/>
            <person name="Resl P."/>
        </authorList>
    </citation>
    <scope>NUCLEOTIDE SEQUENCE [LARGE SCALE GENOMIC DNA]</scope>
    <source>
        <strain evidence="3">EGGRZ-B1_66</strain>
        <tissue evidence="3">Body</tissue>
    </source>
</reference>
<protein>
    <submittedName>
        <fullName evidence="3">Uncharacterized protein</fullName>
    </submittedName>
</protein>
<feature type="coiled-coil region" evidence="1">
    <location>
        <begin position="363"/>
        <end position="399"/>
    </location>
</feature>
<keyword evidence="4" id="KW-1185">Reference proteome</keyword>
<dbReference type="InterPro" id="IPR039341">
    <property type="entry name" value="CFAP99"/>
</dbReference>
<keyword evidence="1" id="KW-0175">Coiled coil</keyword>